<organism evidence="11 12">
    <name type="scientific">Teichococcus rhizosphaerae</name>
    <dbReference type="NCBI Taxonomy" id="1335062"/>
    <lineage>
        <taxon>Bacteria</taxon>
        <taxon>Pseudomonadati</taxon>
        <taxon>Pseudomonadota</taxon>
        <taxon>Alphaproteobacteria</taxon>
        <taxon>Acetobacterales</taxon>
        <taxon>Roseomonadaceae</taxon>
        <taxon>Roseomonas</taxon>
    </lineage>
</organism>
<dbReference type="PANTHER" id="PTHR30576:SF4">
    <property type="entry name" value="UNDECAPRENYL-PHOSPHATE GALACTOSE PHOSPHOTRANSFERASE"/>
    <property type="match status" value="1"/>
</dbReference>
<keyword evidence="8" id="KW-0270">Exopolysaccharide synthesis</keyword>
<evidence type="ECO:0000256" key="5">
    <source>
        <dbReference type="ARBA" id="ARBA00022692"/>
    </source>
</evidence>
<evidence type="ECO:0000313" key="12">
    <source>
        <dbReference type="Proteomes" id="UP000223527"/>
    </source>
</evidence>
<dbReference type="RefSeq" id="WP_099095048.1">
    <property type="nucleotide sequence ID" value="NZ_PDNU01000010.1"/>
</dbReference>
<dbReference type="GO" id="GO:0000271">
    <property type="term" value="P:polysaccharide biosynthetic process"/>
    <property type="evidence" value="ECO:0007669"/>
    <property type="project" value="UniProtKB-KW"/>
</dbReference>
<comment type="caution">
    <text evidence="11">The sequence shown here is derived from an EMBL/GenBank/DDBJ whole genome shotgun (WGS) entry which is preliminary data.</text>
</comment>
<evidence type="ECO:0000256" key="9">
    <source>
        <dbReference type="SAM" id="Phobius"/>
    </source>
</evidence>
<dbReference type="InterPro" id="IPR003362">
    <property type="entry name" value="Bact_transf"/>
</dbReference>
<evidence type="ECO:0000256" key="8">
    <source>
        <dbReference type="ARBA" id="ARBA00023169"/>
    </source>
</evidence>
<dbReference type="OrthoDB" id="9808602at2"/>
<dbReference type="GO" id="GO:0005886">
    <property type="term" value="C:plasma membrane"/>
    <property type="evidence" value="ECO:0007669"/>
    <property type="project" value="UniProtKB-SubCell"/>
</dbReference>
<keyword evidence="3" id="KW-1003">Cell membrane</keyword>
<dbReference type="Proteomes" id="UP000223527">
    <property type="component" value="Unassembled WGS sequence"/>
</dbReference>
<dbReference type="Pfam" id="PF02397">
    <property type="entry name" value="Bac_transf"/>
    <property type="match status" value="1"/>
</dbReference>
<evidence type="ECO:0000256" key="2">
    <source>
        <dbReference type="ARBA" id="ARBA00006464"/>
    </source>
</evidence>
<evidence type="ECO:0000256" key="6">
    <source>
        <dbReference type="ARBA" id="ARBA00022989"/>
    </source>
</evidence>
<keyword evidence="6 9" id="KW-1133">Transmembrane helix</keyword>
<feature type="transmembrane region" description="Helical" evidence="9">
    <location>
        <begin position="43"/>
        <end position="66"/>
    </location>
</feature>
<evidence type="ECO:0000256" key="1">
    <source>
        <dbReference type="ARBA" id="ARBA00004236"/>
    </source>
</evidence>
<keyword evidence="12" id="KW-1185">Reference proteome</keyword>
<comment type="subcellular location">
    <subcellularLocation>
        <location evidence="1">Cell membrane</location>
    </subcellularLocation>
</comment>
<evidence type="ECO:0000259" key="10">
    <source>
        <dbReference type="Pfam" id="PF02397"/>
    </source>
</evidence>
<gene>
    <name evidence="11" type="ORF">CR162_08165</name>
</gene>
<dbReference type="EMBL" id="PDNU01000010">
    <property type="protein sequence ID" value="PHK95452.1"/>
    <property type="molecule type" value="Genomic_DNA"/>
</dbReference>
<evidence type="ECO:0000256" key="3">
    <source>
        <dbReference type="ARBA" id="ARBA00022475"/>
    </source>
</evidence>
<dbReference type="PANTHER" id="PTHR30576">
    <property type="entry name" value="COLANIC BIOSYNTHESIS UDP-GLUCOSE LIPID CARRIER TRANSFERASE"/>
    <property type="match status" value="1"/>
</dbReference>
<feature type="domain" description="Bacterial sugar transferase" evidence="10">
    <location>
        <begin position="38"/>
        <end position="229"/>
    </location>
</feature>
<keyword evidence="5 9" id="KW-0812">Transmembrane</keyword>
<dbReference type="AlphaFoldDB" id="A0A2C6Y3R8"/>
<evidence type="ECO:0000256" key="7">
    <source>
        <dbReference type="ARBA" id="ARBA00023136"/>
    </source>
</evidence>
<sequence length="235" mass="25922">MTHANWPNNIQLDKSSPLDASVYGIAKGKNNSWHHAAKRSLDILASGMALVVLAPLFLIVMAIVAADGGPAIFGHARIGRGGRSFRCLKFRSMMPNAAEVLAQLLQNDPEAARLWATTRKLPRDPRVTRIGRFLRATSLDELPQLINVLRGEMSLVGPRPVVQEELDQHYGVAASSYLMVRPGITGLWQISGRSDTSYGERVSLDCRYVREFSFWGDLKILVKTVPAVLLSRGAY</sequence>
<accession>A0A2C6Y3R8</accession>
<evidence type="ECO:0000256" key="4">
    <source>
        <dbReference type="ARBA" id="ARBA00022679"/>
    </source>
</evidence>
<dbReference type="GO" id="GO:0016780">
    <property type="term" value="F:phosphotransferase activity, for other substituted phosphate groups"/>
    <property type="evidence" value="ECO:0007669"/>
    <property type="project" value="TreeGrafter"/>
</dbReference>
<evidence type="ECO:0000313" key="11">
    <source>
        <dbReference type="EMBL" id="PHK95452.1"/>
    </source>
</evidence>
<keyword evidence="4" id="KW-0808">Transferase</keyword>
<proteinExistence type="inferred from homology"/>
<keyword evidence="7 9" id="KW-0472">Membrane</keyword>
<name>A0A2C6Y3R8_9PROT</name>
<reference evidence="11 12" key="1">
    <citation type="submission" date="2017-10" db="EMBL/GenBank/DDBJ databases">
        <authorList>
            <person name="Banno H."/>
            <person name="Chua N.-H."/>
        </authorList>
    </citation>
    <scope>NUCLEOTIDE SEQUENCE [LARGE SCALE GENOMIC DNA]</scope>
    <source>
        <strain evidence="11 12">YW11</strain>
    </source>
</reference>
<protein>
    <recommendedName>
        <fullName evidence="10">Bacterial sugar transferase domain-containing protein</fullName>
    </recommendedName>
</protein>
<comment type="similarity">
    <text evidence="2">Belongs to the bacterial sugar transferase family.</text>
</comment>